<keyword evidence="4" id="KW-1185">Reference proteome</keyword>
<gene>
    <name evidence="3" type="ORF">IWW36_004491</name>
</gene>
<evidence type="ECO:0000313" key="4">
    <source>
        <dbReference type="Proteomes" id="UP001139887"/>
    </source>
</evidence>
<comment type="similarity">
    <text evidence="1">Belongs to the short-chain dehydrogenases/reductases (SDR) family.</text>
</comment>
<dbReference type="PANTHER" id="PTHR24321:SF8">
    <property type="entry name" value="ESTRADIOL 17-BETA-DEHYDROGENASE 8-RELATED"/>
    <property type="match status" value="1"/>
</dbReference>
<dbReference type="InterPro" id="IPR036291">
    <property type="entry name" value="NAD(P)-bd_dom_sf"/>
</dbReference>
<dbReference type="Pfam" id="PF13561">
    <property type="entry name" value="adh_short_C2"/>
    <property type="match status" value="1"/>
</dbReference>
<accession>A0A9W8IAM9</accession>
<reference evidence="3" key="1">
    <citation type="submission" date="2022-07" db="EMBL/GenBank/DDBJ databases">
        <title>Phylogenomic reconstructions and comparative analyses of Kickxellomycotina fungi.</title>
        <authorList>
            <person name="Reynolds N.K."/>
            <person name="Stajich J.E."/>
            <person name="Barry K."/>
            <person name="Grigoriev I.V."/>
            <person name="Crous P."/>
            <person name="Smith M.E."/>
        </authorList>
    </citation>
    <scope>NUCLEOTIDE SEQUENCE</scope>
    <source>
        <strain evidence="3">NRRL 1566</strain>
    </source>
</reference>
<sequence>METNFLDLSGVHVFLTGASGGIGVVTAREFLKQGAKVTMQYHSNLGQLEELTSTYPHMALAVKANVADESQVKDAFSKSNSTLGPVQVLVVNHGIVNEQPVMIKDMSLERWNQTLDINLTGSFIVIREYMQQLEKYKVQKNVSLILLGSVMGRIGFTFFNDYAATKSAMMYGFMPGLKDEMVKICPRGRVNTVAPGWTRTQMVEGFMEDKSVMKKALATASLNKMSEPEDIARSILFLASEKAAGNITGQVLDVNGGMGGHVVNEC</sequence>
<evidence type="ECO:0000313" key="3">
    <source>
        <dbReference type="EMBL" id="KAJ2846137.1"/>
    </source>
</evidence>
<organism evidence="3 4">
    <name type="scientific">Coemansia brasiliensis</name>
    <dbReference type="NCBI Taxonomy" id="2650707"/>
    <lineage>
        <taxon>Eukaryota</taxon>
        <taxon>Fungi</taxon>
        <taxon>Fungi incertae sedis</taxon>
        <taxon>Zoopagomycota</taxon>
        <taxon>Kickxellomycotina</taxon>
        <taxon>Kickxellomycetes</taxon>
        <taxon>Kickxellales</taxon>
        <taxon>Kickxellaceae</taxon>
        <taxon>Coemansia</taxon>
    </lineage>
</organism>
<comment type="caution">
    <text evidence="3">The sequence shown here is derived from an EMBL/GenBank/DDBJ whole genome shotgun (WGS) entry which is preliminary data.</text>
</comment>
<dbReference type="Gene3D" id="3.40.50.720">
    <property type="entry name" value="NAD(P)-binding Rossmann-like Domain"/>
    <property type="match status" value="1"/>
</dbReference>
<dbReference type="GO" id="GO:0016491">
    <property type="term" value="F:oxidoreductase activity"/>
    <property type="evidence" value="ECO:0007669"/>
    <property type="project" value="UniProtKB-KW"/>
</dbReference>
<dbReference type="SUPFAM" id="SSF51735">
    <property type="entry name" value="NAD(P)-binding Rossmann-fold domains"/>
    <property type="match status" value="1"/>
</dbReference>
<evidence type="ECO:0000256" key="1">
    <source>
        <dbReference type="ARBA" id="ARBA00006484"/>
    </source>
</evidence>
<protein>
    <submittedName>
        <fullName evidence="3">Uncharacterized protein</fullName>
    </submittedName>
</protein>
<proteinExistence type="inferred from homology"/>
<dbReference type="EMBL" id="JANBUW010000616">
    <property type="protein sequence ID" value="KAJ2846137.1"/>
    <property type="molecule type" value="Genomic_DNA"/>
</dbReference>
<keyword evidence="2" id="KW-0560">Oxidoreductase</keyword>
<dbReference type="Proteomes" id="UP001139887">
    <property type="component" value="Unassembled WGS sequence"/>
</dbReference>
<dbReference type="CDD" id="cd05233">
    <property type="entry name" value="SDR_c"/>
    <property type="match status" value="1"/>
</dbReference>
<dbReference type="InterPro" id="IPR002347">
    <property type="entry name" value="SDR_fam"/>
</dbReference>
<dbReference type="AlphaFoldDB" id="A0A9W8IAM9"/>
<evidence type="ECO:0000256" key="2">
    <source>
        <dbReference type="ARBA" id="ARBA00023002"/>
    </source>
</evidence>
<dbReference type="PANTHER" id="PTHR24321">
    <property type="entry name" value="DEHYDROGENASES, SHORT CHAIN"/>
    <property type="match status" value="1"/>
</dbReference>
<dbReference type="PRINTS" id="PR00081">
    <property type="entry name" value="GDHRDH"/>
</dbReference>
<name>A0A9W8IAM9_9FUNG</name>
<dbReference type="OrthoDB" id="504708at2759"/>